<dbReference type="EMBL" id="JAUSUT010000001">
    <property type="protein sequence ID" value="MDQ0376593.1"/>
    <property type="molecule type" value="Genomic_DNA"/>
</dbReference>
<dbReference type="RefSeq" id="WP_370876440.1">
    <property type="nucleotide sequence ID" value="NZ_JAUSUT010000001.1"/>
</dbReference>
<protein>
    <recommendedName>
        <fullName evidence="1">DUF4326 domain-containing protein</fullName>
    </recommendedName>
</protein>
<evidence type="ECO:0000259" key="1">
    <source>
        <dbReference type="Pfam" id="PF14216"/>
    </source>
</evidence>
<gene>
    <name evidence="2" type="ORF">FB470_000587</name>
</gene>
<dbReference type="Pfam" id="PF14216">
    <property type="entry name" value="DUF4326"/>
    <property type="match status" value="1"/>
</dbReference>
<reference evidence="2 3" key="1">
    <citation type="submission" date="2023-07" db="EMBL/GenBank/DDBJ databases">
        <title>Sequencing the genomes of 1000 actinobacteria strains.</title>
        <authorList>
            <person name="Klenk H.-P."/>
        </authorList>
    </citation>
    <scope>NUCLEOTIDE SEQUENCE [LARGE SCALE GENOMIC DNA]</scope>
    <source>
        <strain evidence="2 3">DSM 45805</strain>
    </source>
</reference>
<sequence length="105" mass="12049">MPEGAVYVGRPTRWGNPCDWRAYPTMHHDAEGEAWPISDAERRRFAVSDFEAEVVYGAGRRASYPSDEEIRRELRGRHLVCWCPLDQPCHADLLLRIANSPEGLR</sequence>
<evidence type="ECO:0000313" key="3">
    <source>
        <dbReference type="Proteomes" id="UP001229651"/>
    </source>
</evidence>
<proteinExistence type="predicted"/>
<dbReference type="Proteomes" id="UP001229651">
    <property type="component" value="Unassembled WGS sequence"/>
</dbReference>
<comment type="caution">
    <text evidence="2">The sequence shown here is derived from an EMBL/GenBank/DDBJ whole genome shotgun (WGS) entry which is preliminary data.</text>
</comment>
<keyword evidence="3" id="KW-1185">Reference proteome</keyword>
<dbReference type="InterPro" id="IPR025475">
    <property type="entry name" value="DUF4326"/>
</dbReference>
<evidence type="ECO:0000313" key="2">
    <source>
        <dbReference type="EMBL" id="MDQ0376593.1"/>
    </source>
</evidence>
<name>A0ABU0EMT3_9PSEU</name>
<feature type="domain" description="DUF4326" evidence="1">
    <location>
        <begin position="1"/>
        <end position="95"/>
    </location>
</feature>
<organism evidence="2 3">
    <name type="scientific">Amycolatopsis thermophila</name>
    <dbReference type="NCBI Taxonomy" id="206084"/>
    <lineage>
        <taxon>Bacteria</taxon>
        <taxon>Bacillati</taxon>
        <taxon>Actinomycetota</taxon>
        <taxon>Actinomycetes</taxon>
        <taxon>Pseudonocardiales</taxon>
        <taxon>Pseudonocardiaceae</taxon>
        <taxon>Amycolatopsis</taxon>
    </lineage>
</organism>
<accession>A0ABU0EMT3</accession>